<evidence type="ECO:0000256" key="3">
    <source>
        <dbReference type="ARBA" id="ARBA00022833"/>
    </source>
</evidence>
<keyword evidence="1" id="KW-0479">Metal-binding</keyword>
<dbReference type="GO" id="GO:0045893">
    <property type="term" value="P:positive regulation of DNA-templated transcription"/>
    <property type="evidence" value="ECO:0007669"/>
    <property type="project" value="TreeGrafter"/>
</dbReference>
<feature type="compositionally biased region" description="Polar residues" evidence="5">
    <location>
        <begin position="276"/>
        <end position="288"/>
    </location>
</feature>
<dbReference type="Pfam" id="PF13837">
    <property type="entry name" value="Myb_DNA-bind_4"/>
    <property type="match status" value="1"/>
</dbReference>
<feature type="compositionally biased region" description="Acidic residues" evidence="5">
    <location>
        <begin position="296"/>
        <end position="307"/>
    </location>
</feature>
<dbReference type="InParanoid" id="A0A0Q9WNY5"/>
<dbReference type="FunCoup" id="A0A0Q9WNY5">
    <property type="interactions" value="169"/>
</dbReference>
<proteinExistence type="predicted"/>
<evidence type="ECO:0000259" key="6">
    <source>
        <dbReference type="PROSITE" id="PS50808"/>
    </source>
</evidence>
<accession>A0A0Q9WNY5</accession>
<feature type="domain" description="BED-type" evidence="6">
    <location>
        <begin position="54"/>
        <end position="110"/>
    </location>
</feature>
<evidence type="ECO:0000256" key="4">
    <source>
        <dbReference type="PROSITE-ProRule" id="PRU00027"/>
    </source>
</evidence>
<name>A0A0Q9WNY5_DROWI</name>
<dbReference type="PANTHER" id="PTHR22666:SF3">
    <property type="entry name" value="MYB_SANT-LIKE DNA-BINDING DOMAIN-CONTAINING PROTEIN 1"/>
    <property type="match status" value="1"/>
</dbReference>
<gene>
    <name evidence="7" type="primary">Dwil\GK26805</name>
    <name evidence="7" type="ORF">Dwil_GK26805</name>
</gene>
<feature type="compositionally biased region" description="Polar residues" evidence="5">
    <location>
        <begin position="310"/>
        <end position="319"/>
    </location>
</feature>
<dbReference type="EMBL" id="CH963847">
    <property type="protein sequence ID" value="KRF97642.1"/>
    <property type="molecule type" value="Genomic_DNA"/>
</dbReference>
<dbReference type="PROSITE" id="PS50808">
    <property type="entry name" value="ZF_BED"/>
    <property type="match status" value="1"/>
</dbReference>
<dbReference type="OrthoDB" id="6081971at2759"/>
<dbReference type="STRING" id="7260.A0A0Q9WNY5"/>
<dbReference type="InterPro" id="IPR026095">
    <property type="entry name" value="Myb/SANT-like_DNA-bd_dom_prot"/>
</dbReference>
<dbReference type="InterPro" id="IPR044822">
    <property type="entry name" value="Myb_DNA-bind_4"/>
</dbReference>
<dbReference type="PANTHER" id="PTHR22666">
    <property type="entry name" value="MYB_SANT-LIKE DNA-BINDING DOMAIN-CONTAINING PROTEIN 1"/>
    <property type="match status" value="1"/>
</dbReference>
<reference evidence="7 8" key="1">
    <citation type="journal article" date="2007" name="Nature">
        <title>Evolution of genes and genomes on the Drosophila phylogeny.</title>
        <authorList>
            <consortium name="Drosophila 12 Genomes Consortium"/>
            <person name="Clark A.G."/>
            <person name="Eisen M.B."/>
            <person name="Smith D.R."/>
            <person name="Bergman C.M."/>
            <person name="Oliver B."/>
            <person name="Markow T.A."/>
            <person name="Kaufman T.C."/>
            <person name="Kellis M."/>
            <person name="Gelbart W."/>
            <person name="Iyer V.N."/>
            <person name="Pollard D.A."/>
            <person name="Sackton T.B."/>
            <person name="Larracuente A.M."/>
            <person name="Singh N.D."/>
            <person name="Abad J.P."/>
            <person name="Abt D.N."/>
            <person name="Adryan B."/>
            <person name="Aguade M."/>
            <person name="Akashi H."/>
            <person name="Anderson W.W."/>
            <person name="Aquadro C.F."/>
            <person name="Ardell D.H."/>
            <person name="Arguello R."/>
            <person name="Artieri C.G."/>
            <person name="Barbash D.A."/>
            <person name="Barker D."/>
            <person name="Barsanti P."/>
            <person name="Batterham P."/>
            <person name="Batzoglou S."/>
            <person name="Begun D."/>
            <person name="Bhutkar A."/>
            <person name="Blanco E."/>
            <person name="Bosak S.A."/>
            <person name="Bradley R.K."/>
            <person name="Brand A.D."/>
            <person name="Brent M.R."/>
            <person name="Brooks A.N."/>
            <person name="Brown R.H."/>
            <person name="Butlin R.K."/>
            <person name="Caggese C."/>
            <person name="Calvi B.R."/>
            <person name="Bernardo de Carvalho A."/>
            <person name="Caspi A."/>
            <person name="Castrezana S."/>
            <person name="Celniker S.E."/>
            <person name="Chang J.L."/>
            <person name="Chapple C."/>
            <person name="Chatterji S."/>
            <person name="Chinwalla A."/>
            <person name="Civetta A."/>
            <person name="Clifton S.W."/>
            <person name="Comeron J.M."/>
            <person name="Costello J.C."/>
            <person name="Coyne J.A."/>
            <person name="Daub J."/>
            <person name="David R.G."/>
            <person name="Delcher A.L."/>
            <person name="Delehaunty K."/>
            <person name="Do C.B."/>
            <person name="Ebling H."/>
            <person name="Edwards K."/>
            <person name="Eickbush T."/>
            <person name="Evans J.D."/>
            <person name="Filipski A."/>
            <person name="Findeiss S."/>
            <person name="Freyhult E."/>
            <person name="Fulton L."/>
            <person name="Fulton R."/>
            <person name="Garcia A.C."/>
            <person name="Gardiner A."/>
            <person name="Garfield D.A."/>
            <person name="Garvin B.E."/>
            <person name="Gibson G."/>
            <person name="Gilbert D."/>
            <person name="Gnerre S."/>
            <person name="Godfrey J."/>
            <person name="Good R."/>
            <person name="Gotea V."/>
            <person name="Gravely B."/>
            <person name="Greenberg A.J."/>
            <person name="Griffiths-Jones S."/>
            <person name="Gross S."/>
            <person name="Guigo R."/>
            <person name="Gustafson E.A."/>
            <person name="Haerty W."/>
            <person name="Hahn M.W."/>
            <person name="Halligan D.L."/>
            <person name="Halpern A.L."/>
            <person name="Halter G.M."/>
            <person name="Han M.V."/>
            <person name="Heger A."/>
            <person name="Hillier L."/>
            <person name="Hinrichs A.S."/>
            <person name="Holmes I."/>
            <person name="Hoskins R.A."/>
            <person name="Hubisz M.J."/>
            <person name="Hultmark D."/>
            <person name="Huntley M.A."/>
            <person name="Jaffe D.B."/>
            <person name="Jagadeeshan S."/>
            <person name="Jeck W.R."/>
            <person name="Johnson J."/>
            <person name="Jones C.D."/>
            <person name="Jordan W.C."/>
            <person name="Karpen G.H."/>
            <person name="Kataoka E."/>
            <person name="Keightley P.D."/>
            <person name="Kheradpour P."/>
            <person name="Kirkness E.F."/>
            <person name="Koerich L.B."/>
            <person name="Kristiansen K."/>
            <person name="Kudrna D."/>
            <person name="Kulathinal R.J."/>
            <person name="Kumar S."/>
            <person name="Kwok R."/>
            <person name="Lander E."/>
            <person name="Langley C.H."/>
            <person name="Lapoint R."/>
            <person name="Lazzaro B.P."/>
            <person name="Lee S.J."/>
            <person name="Levesque L."/>
            <person name="Li R."/>
            <person name="Lin C.F."/>
            <person name="Lin M.F."/>
            <person name="Lindblad-Toh K."/>
            <person name="Llopart A."/>
            <person name="Long M."/>
            <person name="Low L."/>
            <person name="Lozovsky E."/>
            <person name="Lu J."/>
            <person name="Luo M."/>
            <person name="Machado C.A."/>
            <person name="Makalowski W."/>
            <person name="Marzo M."/>
            <person name="Matsuda M."/>
            <person name="Matzkin L."/>
            <person name="McAllister B."/>
            <person name="McBride C.S."/>
            <person name="McKernan B."/>
            <person name="McKernan K."/>
            <person name="Mendez-Lago M."/>
            <person name="Minx P."/>
            <person name="Mollenhauer M.U."/>
            <person name="Montooth K."/>
            <person name="Mount S.M."/>
            <person name="Mu X."/>
            <person name="Myers E."/>
            <person name="Negre B."/>
            <person name="Newfeld S."/>
            <person name="Nielsen R."/>
            <person name="Noor M.A."/>
            <person name="O'Grady P."/>
            <person name="Pachter L."/>
            <person name="Papaceit M."/>
            <person name="Parisi M.J."/>
            <person name="Parisi M."/>
            <person name="Parts L."/>
            <person name="Pedersen J.S."/>
            <person name="Pesole G."/>
            <person name="Phillippy A.M."/>
            <person name="Ponting C.P."/>
            <person name="Pop M."/>
            <person name="Porcelli D."/>
            <person name="Powell J.R."/>
            <person name="Prohaska S."/>
            <person name="Pruitt K."/>
            <person name="Puig M."/>
            <person name="Quesneville H."/>
            <person name="Ram K.R."/>
            <person name="Rand D."/>
            <person name="Rasmussen M.D."/>
            <person name="Reed L.K."/>
            <person name="Reenan R."/>
            <person name="Reily A."/>
            <person name="Remington K.A."/>
            <person name="Rieger T.T."/>
            <person name="Ritchie M.G."/>
            <person name="Robin C."/>
            <person name="Rogers Y.H."/>
            <person name="Rohde C."/>
            <person name="Rozas J."/>
            <person name="Rubenfield M.J."/>
            <person name="Ruiz A."/>
            <person name="Russo S."/>
            <person name="Salzberg S.L."/>
            <person name="Sanchez-Gracia A."/>
            <person name="Saranga D.J."/>
            <person name="Sato H."/>
            <person name="Schaeffer S.W."/>
            <person name="Schatz M.C."/>
            <person name="Schlenke T."/>
            <person name="Schwartz R."/>
            <person name="Segarra C."/>
            <person name="Singh R.S."/>
            <person name="Sirot L."/>
            <person name="Sirota M."/>
            <person name="Sisneros N.B."/>
            <person name="Smith C.D."/>
            <person name="Smith T.F."/>
            <person name="Spieth J."/>
            <person name="Stage D.E."/>
            <person name="Stark A."/>
            <person name="Stephan W."/>
            <person name="Strausberg R.L."/>
            <person name="Strempel S."/>
            <person name="Sturgill D."/>
            <person name="Sutton G."/>
            <person name="Sutton G.G."/>
            <person name="Tao W."/>
            <person name="Teichmann S."/>
            <person name="Tobari Y.N."/>
            <person name="Tomimura Y."/>
            <person name="Tsolas J.M."/>
            <person name="Valente V.L."/>
            <person name="Venter E."/>
            <person name="Venter J.C."/>
            <person name="Vicario S."/>
            <person name="Vieira F.G."/>
            <person name="Vilella A.J."/>
            <person name="Villasante A."/>
            <person name="Walenz B."/>
            <person name="Wang J."/>
            <person name="Wasserman M."/>
            <person name="Watts T."/>
            <person name="Wilson D."/>
            <person name="Wilson R.K."/>
            <person name="Wing R.A."/>
            <person name="Wolfner M.F."/>
            <person name="Wong A."/>
            <person name="Wong G.K."/>
            <person name="Wu C.I."/>
            <person name="Wu G."/>
            <person name="Yamamoto D."/>
            <person name="Yang H.P."/>
            <person name="Yang S.P."/>
            <person name="Yorke J.A."/>
            <person name="Yoshida K."/>
            <person name="Zdobnov E."/>
            <person name="Zhang P."/>
            <person name="Zhang Y."/>
            <person name="Zimin A.V."/>
            <person name="Baldwin J."/>
            <person name="Abdouelleil A."/>
            <person name="Abdulkadir J."/>
            <person name="Abebe A."/>
            <person name="Abera B."/>
            <person name="Abreu J."/>
            <person name="Acer S.C."/>
            <person name="Aftuck L."/>
            <person name="Alexander A."/>
            <person name="An P."/>
            <person name="Anderson E."/>
            <person name="Anderson S."/>
            <person name="Arachi H."/>
            <person name="Azer M."/>
            <person name="Bachantsang P."/>
            <person name="Barry A."/>
            <person name="Bayul T."/>
            <person name="Berlin A."/>
            <person name="Bessette D."/>
            <person name="Bloom T."/>
            <person name="Blye J."/>
            <person name="Boguslavskiy L."/>
            <person name="Bonnet C."/>
            <person name="Boukhgalter B."/>
            <person name="Bourzgui I."/>
            <person name="Brown A."/>
            <person name="Cahill P."/>
            <person name="Channer S."/>
            <person name="Cheshatsang Y."/>
            <person name="Chuda L."/>
            <person name="Citroen M."/>
            <person name="Collymore A."/>
            <person name="Cooke P."/>
            <person name="Costello M."/>
            <person name="D'Aco K."/>
            <person name="Daza R."/>
            <person name="De Haan G."/>
            <person name="DeGray S."/>
            <person name="DeMaso C."/>
            <person name="Dhargay N."/>
            <person name="Dooley K."/>
            <person name="Dooley E."/>
            <person name="Doricent M."/>
            <person name="Dorje P."/>
            <person name="Dorjee K."/>
            <person name="Dupes A."/>
            <person name="Elong R."/>
            <person name="Falk J."/>
            <person name="Farina A."/>
            <person name="Faro S."/>
            <person name="Ferguson D."/>
            <person name="Fisher S."/>
            <person name="Foley C.D."/>
            <person name="Franke A."/>
            <person name="Friedrich D."/>
            <person name="Gadbois L."/>
            <person name="Gearin G."/>
            <person name="Gearin C.R."/>
            <person name="Giannoukos G."/>
            <person name="Goode T."/>
            <person name="Graham J."/>
            <person name="Grandbois E."/>
            <person name="Grewal S."/>
            <person name="Gyaltsen K."/>
            <person name="Hafez N."/>
            <person name="Hagos B."/>
            <person name="Hall J."/>
            <person name="Henson C."/>
            <person name="Hollinger A."/>
            <person name="Honan T."/>
            <person name="Huard M.D."/>
            <person name="Hughes L."/>
            <person name="Hurhula B."/>
            <person name="Husby M.E."/>
            <person name="Kamat A."/>
            <person name="Kanga B."/>
            <person name="Kashin S."/>
            <person name="Khazanovich D."/>
            <person name="Kisner P."/>
            <person name="Lance K."/>
            <person name="Lara M."/>
            <person name="Lee W."/>
            <person name="Lennon N."/>
            <person name="Letendre F."/>
            <person name="LeVine R."/>
            <person name="Lipovsky A."/>
            <person name="Liu X."/>
            <person name="Liu J."/>
            <person name="Liu S."/>
            <person name="Lokyitsang T."/>
            <person name="Lokyitsang Y."/>
            <person name="Lubonja R."/>
            <person name="Lui A."/>
            <person name="MacDonald P."/>
            <person name="Magnisalis V."/>
            <person name="Maru K."/>
            <person name="Matthews C."/>
            <person name="McCusker W."/>
            <person name="McDonough S."/>
            <person name="Mehta T."/>
            <person name="Meldrim J."/>
            <person name="Meneus L."/>
            <person name="Mihai O."/>
            <person name="Mihalev A."/>
            <person name="Mihova T."/>
            <person name="Mittelman R."/>
            <person name="Mlenga V."/>
            <person name="Montmayeur A."/>
            <person name="Mulrain L."/>
            <person name="Navidi A."/>
            <person name="Naylor J."/>
            <person name="Negash T."/>
            <person name="Nguyen T."/>
            <person name="Nguyen N."/>
            <person name="Nicol R."/>
            <person name="Norbu C."/>
            <person name="Norbu N."/>
            <person name="Novod N."/>
            <person name="O'Neill B."/>
            <person name="Osman S."/>
            <person name="Markiewicz E."/>
            <person name="Oyono O.L."/>
            <person name="Patti C."/>
            <person name="Phunkhang P."/>
            <person name="Pierre F."/>
            <person name="Priest M."/>
            <person name="Raghuraman S."/>
            <person name="Rege F."/>
            <person name="Reyes R."/>
            <person name="Rise C."/>
            <person name="Rogov P."/>
            <person name="Ross K."/>
            <person name="Ryan E."/>
            <person name="Settipalli S."/>
            <person name="Shea T."/>
            <person name="Sherpa N."/>
            <person name="Shi L."/>
            <person name="Shih D."/>
            <person name="Sparrow T."/>
            <person name="Spaulding J."/>
            <person name="Stalker J."/>
            <person name="Stange-Thomann N."/>
            <person name="Stavropoulos S."/>
            <person name="Stone C."/>
            <person name="Strader C."/>
            <person name="Tesfaye S."/>
            <person name="Thomson T."/>
            <person name="Thoulutsang Y."/>
            <person name="Thoulutsang D."/>
            <person name="Topham K."/>
            <person name="Topping I."/>
            <person name="Tsamla T."/>
            <person name="Vassiliev H."/>
            <person name="Vo A."/>
            <person name="Wangchuk T."/>
            <person name="Wangdi T."/>
            <person name="Weiand M."/>
            <person name="Wilkinson J."/>
            <person name="Wilson A."/>
            <person name="Yadav S."/>
            <person name="Young G."/>
            <person name="Yu Q."/>
            <person name="Zembek L."/>
            <person name="Zhong D."/>
            <person name="Zimmer A."/>
            <person name="Zwirko Z."/>
            <person name="Jaffe D.B."/>
            <person name="Alvarez P."/>
            <person name="Brockman W."/>
            <person name="Butler J."/>
            <person name="Chin C."/>
            <person name="Gnerre S."/>
            <person name="Grabherr M."/>
            <person name="Kleber M."/>
            <person name="Mauceli E."/>
            <person name="MacCallum I."/>
        </authorList>
    </citation>
    <scope>NUCLEOTIDE SEQUENCE [LARGE SCALE GENOMIC DNA]</scope>
    <source>
        <strain evidence="8">Tucson 14030-0811.24</strain>
    </source>
</reference>
<dbReference type="GO" id="GO:0003677">
    <property type="term" value="F:DNA binding"/>
    <property type="evidence" value="ECO:0007669"/>
    <property type="project" value="InterPro"/>
</dbReference>
<dbReference type="AlphaFoldDB" id="A0A0Q9WNY5"/>
<evidence type="ECO:0000313" key="7">
    <source>
        <dbReference type="EMBL" id="KRF97642.1"/>
    </source>
</evidence>
<keyword evidence="2 4" id="KW-0863">Zinc-finger</keyword>
<protein>
    <recommendedName>
        <fullName evidence="6">BED-type domain-containing protein</fullName>
    </recommendedName>
</protein>
<sequence length="369" mass="42974">MANVRKTQVKKISSPNIIQITATPIPTPEIICNEPQASILHKLGNGEYTIVKRNICSSVWKIFREIRRPDGTKLLGRYYCVGCNQILKSIGDITSNLRSHKCHADFLKKQTTNPLNSTTISTNEVPKETPRCDYKRFNWTEDATRVFLQLWAAHIDDLRGSRMKKEVHKEMANEMQKFEITYTEVKAKIDNMSKRYKQESEMSSSTGIPSQWEYFYKLRSLLTGTASTVKSFEEIIVKQQVSDSDNESNHAASFDMEHDENLMKEDEDEEEFDNSMMLQDDQQTNLSTRRQHKDEPEDDDDFEEQQDLDTSASPSNVSPKVNRAERLLQIEKEKLQIEREKLSVMRTFKQDLASFHKDLMEILRRKFNK</sequence>
<feature type="compositionally biased region" description="Basic and acidic residues" evidence="5">
    <location>
        <begin position="255"/>
        <end position="264"/>
    </location>
</feature>
<dbReference type="Proteomes" id="UP000007798">
    <property type="component" value="Unassembled WGS sequence"/>
</dbReference>
<dbReference type="InterPro" id="IPR003656">
    <property type="entry name" value="Znf_BED"/>
</dbReference>
<feature type="region of interest" description="Disordered" evidence="5">
    <location>
        <begin position="240"/>
        <end position="324"/>
    </location>
</feature>
<dbReference type="GO" id="GO:0016604">
    <property type="term" value="C:nuclear body"/>
    <property type="evidence" value="ECO:0007669"/>
    <property type="project" value="TreeGrafter"/>
</dbReference>
<evidence type="ECO:0000256" key="5">
    <source>
        <dbReference type="SAM" id="MobiDB-lite"/>
    </source>
</evidence>
<dbReference type="GO" id="GO:0008270">
    <property type="term" value="F:zinc ion binding"/>
    <property type="evidence" value="ECO:0007669"/>
    <property type="project" value="UniProtKB-KW"/>
</dbReference>
<evidence type="ECO:0000256" key="1">
    <source>
        <dbReference type="ARBA" id="ARBA00022723"/>
    </source>
</evidence>
<evidence type="ECO:0000256" key="2">
    <source>
        <dbReference type="ARBA" id="ARBA00022771"/>
    </source>
</evidence>
<evidence type="ECO:0000313" key="8">
    <source>
        <dbReference type="Proteomes" id="UP000007798"/>
    </source>
</evidence>
<organism evidence="7 8">
    <name type="scientific">Drosophila willistoni</name>
    <name type="common">Fruit fly</name>
    <dbReference type="NCBI Taxonomy" id="7260"/>
    <lineage>
        <taxon>Eukaryota</taxon>
        <taxon>Metazoa</taxon>
        <taxon>Ecdysozoa</taxon>
        <taxon>Arthropoda</taxon>
        <taxon>Hexapoda</taxon>
        <taxon>Insecta</taxon>
        <taxon>Pterygota</taxon>
        <taxon>Neoptera</taxon>
        <taxon>Endopterygota</taxon>
        <taxon>Diptera</taxon>
        <taxon>Brachycera</taxon>
        <taxon>Muscomorpha</taxon>
        <taxon>Ephydroidea</taxon>
        <taxon>Drosophilidae</taxon>
        <taxon>Drosophila</taxon>
        <taxon>Sophophora</taxon>
    </lineage>
</organism>
<keyword evidence="8" id="KW-1185">Reference proteome</keyword>
<dbReference type="Gene3D" id="1.10.10.60">
    <property type="entry name" value="Homeodomain-like"/>
    <property type="match status" value="1"/>
</dbReference>
<keyword evidence="3" id="KW-0862">Zinc</keyword>